<sequence length="54" mass="6352">MKLIWQFNKLAKPSIINDIKENSSITITNNNKLYNFVEGVRRTKKFKSDQKPLV</sequence>
<dbReference type="AlphaFoldDB" id="A0A3B0XSF4"/>
<dbReference type="EMBL" id="UOFJ01000206">
    <property type="protein sequence ID" value="VAW66142.1"/>
    <property type="molecule type" value="Genomic_DNA"/>
</dbReference>
<name>A0A3B0XSF4_9ZZZZ</name>
<accession>A0A3B0XSF4</accession>
<proteinExistence type="predicted"/>
<evidence type="ECO:0000313" key="1">
    <source>
        <dbReference type="EMBL" id="VAW66142.1"/>
    </source>
</evidence>
<protein>
    <submittedName>
        <fullName evidence="1">Uncharacterized protein</fullName>
    </submittedName>
</protein>
<reference evidence="1" key="1">
    <citation type="submission" date="2018-06" db="EMBL/GenBank/DDBJ databases">
        <authorList>
            <person name="Zhirakovskaya E."/>
        </authorList>
    </citation>
    <scope>NUCLEOTIDE SEQUENCE</scope>
</reference>
<organism evidence="1">
    <name type="scientific">hydrothermal vent metagenome</name>
    <dbReference type="NCBI Taxonomy" id="652676"/>
    <lineage>
        <taxon>unclassified sequences</taxon>
        <taxon>metagenomes</taxon>
        <taxon>ecological metagenomes</taxon>
    </lineage>
</organism>
<gene>
    <name evidence="1" type="ORF">MNBD_GAMMA10-1465</name>
</gene>